<feature type="region of interest" description="Disordered" evidence="1">
    <location>
        <begin position="89"/>
        <end position="117"/>
    </location>
</feature>
<dbReference type="Gene3D" id="1.25.40.20">
    <property type="entry name" value="Ankyrin repeat-containing domain"/>
    <property type="match status" value="1"/>
</dbReference>
<keyword evidence="3" id="KW-1185">Reference proteome</keyword>
<dbReference type="OrthoDB" id="194358at2759"/>
<evidence type="ECO:0000256" key="1">
    <source>
        <dbReference type="SAM" id="MobiDB-lite"/>
    </source>
</evidence>
<dbReference type="InterPro" id="IPR002110">
    <property type="entry name" value="Ankyrin_rpt"/>
</dbReference>
<protein>
    <recommendedName>
        <fullName evidence="4">Ankyrin repeat-containing domain protein</fullName>
    </recommendedName>
</protein>
<dbReference type="Proteomes" id="UP000269721">
    <property type="component" value="Unassembled WGS sequence"/>
</dbReference>
<dbReference type="EMBL" id="KZ999670">
    <property type="protein sequence ID" value="RKO84848.1"/>
    <property type="molecule type" value="Genomic_DNA"/>
</dbReference>
<feature type="compositionally biased region" description="Acidic residues" evidence="1">
    <location>
        <begin position="91"/>
        <end position="103"/>
    </location>
</feature>
<name>A0A4P9W249_9FUNG</name>
<dbReference type="SUPFAM" id="SSF48403">
    <property type="entry name" value="Ankyrin repeat"/>
    <property type="match status" value="1"/>
</dbReference>
<sequence>MAVSTPPRLMDELIDQIVELLPVRVAVSLRRNVVLRKHIRAGKLRRPIQRALNRIDLDALRYFARICPEWKSTCPQWDCISAEYVRGLDGKDDEDDEEEEEEETSHHSEEEEAGDDPDMLEELERSGTHLVIHDKALPDAFTRSALDVAAYRSNDLDLIRFLHEFRTEGCTTEAMDSAVMHGRQDVVRFLHEHRTEGCTTRAMDSAVINWATSAEQAAIAFGLQQATAAALRAQTFKACSPRDALMAAYLHGAPEILRTLYEAGERLTDEDVMLLLDPSYRAFTLDRSAAQAFLREMHGLLQLHPGVGAFPEEGQRTSCTSTNQSLSLS</sequence>
<dbReference type="AlphaFoldDB" id="A0A4P9W249"/>
<dbReference type="PANTHER" id="PTHR46586:SF3">
    <property type="entry name" value="ANKYRIN REPEAT-CONTAINING PROTEIN"/>
    <property type="match status" value="1"/>
</dbReference>
<dbReference type="InterPro" id="IPR052050">
    <property type="entry name" value="SecEffector_AnkRepeat"/>
</dbReference>
<dbReference type="PANTHER" id="PTHR46586">
    <property type="entry name" value="ANKYRIN REPEAT-CONTAINING PROTEIN"/>
    <property type="match status" value="1"/>
</dbReference>
<dbReference type="Pfam" id="PF13637">
    <property type="entry name" value="Ank_4"/>
    <property type="match status" value="1"/>
</dbReference>
<evidence type="ECO:0008006" key="4">
    <source>
        <dbReference type="Google" id="ProtNLM"/>
    </source>
</evidence>
<organism evidence="2 3">
    <name type="scientific">Blyttiomyces helicus</name>
    <dbReference type="NCBI Taxonomy" id="388810"/>
    <lineage>
        <taxon>Eukaryota</taxon>
        <taxon>Fungi</taxon>
        <taxon>Fungi incertae sedis</taxon>
        <taxon>Chytridiomycota</taxon>
        <taxon>Chytridiomycota incertae sedis</taxon>
        <taxon>Chytridiomycetes</taxon>
        <taxon>Chytridiomycetes incertae sedis</taxon>
        <taxon>Blyttiomyces</taxon>
    </lineage>
</organism>
<accession>A0A4P9W249</accession>
<reference evidence="3" key="1">
    <citation type="journal article" date="2018" name="Nat. Microbiol.">
        <title>Leveraging single-cell genomics to expand the fungal tree of life.</title>
        <authorList>
            <person name="Ahrendt S.R."/>
            <person name="Quandt C.A."/>
            <person name="Ciobanu D."/>
            <person name="Clum A."/>
            <person name="Salamov A."/>
            <person name="Andreopoulos B."/>
            <person name="Cheng J.F."/>
            <person name="Woyke T."/>
            <person name="Pelin A."/>
            <person name="Henrissat B."/>
            <person name="Reynolds N.K."/>
            <person name="Benny G.L."/>
            <person name="Smith M.E."/>
            <person name="James T.Y."/>
            <person name="Grigoriev I.V."/>
        </authorList>
    </citation>
    <scope>NUCLEOTIDE SEQUENCE [LARGE SCALE GENOMIC DNA]</scope>
</reference>
<evidence type="ECO:0000313" key="2">
    <source>
        <dbReference type="EMBL" id="RKO84848.1"/>
    </source>
</evidence>
<evidence type="ECO:0000313" key="3">
    <source>
        <dbReference type="Proteomes" id="UP000269721"/>
    </source>
</evidence>
<dbReference type="InterPro" id="IPR036770">
    <property type="entry name" value="Ankyrin_rpt-contain_sf"/>
</dbReference>
<gene>
    <name evidence="2" type="ORF">BDK51DRAFT_27174</name>
</gene>
<proteinExistence type="predicted"/>